<dbReference type="Proteomes" id="UP001218188">
    <property type="component" value="Unassembled WGS sequence"/>
</dbReference>
<dbReference type="AlphaFoldDB" id="A0AAD6RYS6"/>
<gene>
    <name evidence="1" type="ORF">C8F04DRAFT_1333162</name>
</gene>
<dbReference type="EMBL" id="JARJCM010000399">
    <property type="protein sequence ID" value="KAJ7017522.1"/>
    <property type="molecule type" value="Genomic_DNA"/>
</dbReference>
<keyword evidence="2" id="KW-1185">Reference proteome</keyword>
<reference evidence="1" key="1">
    <citation type="submission" date="2023-03" db="EMBL/GenBank/DDBJ databases">
        <title>Massive genome expansion in bonnet fungi (Mycena s.s.) driven by repeated elements and novel gene families across ecological guilds.</title>
        <authorList>
            <consortium name="Lawrence Berkeley National Laboratory"/>
            <person name="Harder C.B."/>
            <person name="Miyauchi S."/>
            <person name="Viragh M."/>
            <person name="Kuo A."/>
            <person name="Thoen E."/>
            <person name="Andreopoulos B."/>
            <person name="Lu D."/>
            <person name="Skrede I."/>
            <person name="Drula E."/>
            <person name="Henrissat B."/>
            <person name="Morin E."/>
            <person name="Kohler A."/>
            <person name="Barry K."/>
            <person name="LaButti K."/>
            <person name="Morin E."/>
            <person name="Salamov A."/>
            <person name="Lipzen A."/>
            <person name="Mereny Z."/>
            <person name="Hegedus B."/>
            <person name="Baldrian P."/>
            <person name="Stursova M."/>
            <person name="Weitz H."/>
            <person name="Taylor A."/>
            <person name="Grigoriev I.V."/>
            <person name="Nagy L.G."/>
            <person name="Martin F."/>
            <person name="Kauserud H."/>
        </authorList>
    </citation>
    <scope>NUCLEOTIDE SEQUENCE</scope>
    <source>
        <strain evidence="1">CBHHK200</strain>
    </source>
</reference>
<evidence type="ECO:0000313" key="2">
    <source>
        <dbReference type="Proteomes" id="UP001218188"/>
    </source>
</evidence>
<protein>
    <submittedName>
        <fullName evidence="1">Spherulation-specific family 4</fullName>
    </submittedName>
</protein>
<name>A0AAD6RYS6_9AGAR</name>
<dbReference type="PANTHER" id="PTHR35040">
    <property type="match status" value="1"/>
</dbReference>
<comment type="caution">
    <text evidence="1">The sequence shown here is derived from an EMBL/GenBank/DDBJ whole genome shotgun (WGS) entry which is preliminary data.</text>
</comment>
<sequence>MLISRVLASGVVFPLYIDPGNKCAEWTAVSNAVTSNPTMPFYIIINPDNGPGGKANSQPDSTYQACVSTLRPAANPNVHVLGYVATGFGSRASSAVEADVQTYAGWGAAYRPTGIFFDEVEGGSSANLALYTTYAAFARGQISGAFVSLNPGTSIASSYYSIADQIMSYEDTYSSFSTNDLVISSSTPASKQAVILHTAPATLPTSTITTLVHTEGIRALFITPVSEADNPYGSIPSYWADFVTAVGS</sequence>
<dbReference type="Pfam" id="PF12138">
    <property type="entry name" value="Spherulin4"/>
    <property type="match status" value="1"/>
</dbReference>
<dbReference type="InterPro" id="IPR021986">
    <property type="entry name" value="Spherulin4"/>
</dbReference>
<dbReference type="PANTHER" id="PTHR35040:SF9">
    <property type="entry name" value="4-LIKE CELL SURFACE PROTEIN, PUTATIVE (AFU_ORTHOLOGUE AFUA_4G14080)-RELATED"/>
    <property type="match status" value="1"/>
</dbReference>
<organism evidence="1 2">
    <name type="scientific">Mycena alexandri</name>
    <dbReference type="NCBI Taxonomy" id="1745969"/>
    <lineage>
        <taxon>Eukaryota</taxon>
        <taxon>Fungi</taxon>
        <taxon>Dikarya</taxon>
        <taxon>Basidiomycota</taxon>
        <taxon>Agaricomycotina</taxon>
        <taxon>Agaricomycetes</taxon>
        <taxon>Agaricomycetidae</taxon>
        <taxon>Agaricales</taxon>
        <taxon>Marasmiineae</taxon>
        <taxon>Mycenaceae</taxon>
        <taxon>Mycena</taxon>
    </lineage>
</organism>
<evidence type="ECO:0000313" key="1">
    <source>
        <dbReference type="EMBL" id="KAJ7017522.1"/>
    </source>
</evidence>
<accession>A0AAD6RYS6</accession>
<proteinExistence type="predicted"/>